<keyword evidence="16" id="KW-1185">Reference proteome</keyword>
<evidence type="ECO:0000259" key="13">
    <source>
        <dbReference type="Pfam" id="PF02879"/>
    </source>
</evidence>
<dbReference type="InterPro" id="IPR005841">
    <property type="entry name" value="Alpha-D-phosphohexomutase_SF"/>
</dbReference>
<organism evidence="15 16">
    <name type="scientific">Leptospirillum ferriphilum YSK</name>
    <dbReference type="NCBI Taxonomy" id="1441628"/>
    <lineage>
        <taxon>Bacteria</taxon>
        <taxon>Pseudomonadati</taxon>
        <taxon>Nitrospirota</taxon>
        <taxon>Nitrospiria</taxon>
        <taxon>Nitrospirales</taxon>
        <taxon>Nitrospiraceae</taxon>
        <taxon>Leptospirillum</taxon>
    </lineage>
</organism>
<dbReference type="Pfam" id="PF02879">
    <property type="entry name" value="PGM_PMM_II"/>
    <property type="match status" value="1"/>
</dbReference>
<dbReference type="Pfam" id="PF02878">
    <property type="entry name" value="PGM_PMM_I"/>
    <property type="match status" value="1"/>
</dbReference>
<evidence type="ECO:0000256" key="8">
    <source>
        <dbReference type="HAMAP-Rule" id="MF_01554"/>
    </source>
</evidence>
<evidence type="ECO:0000256" key="7">
    <source>
        <dbReference type="ARBA" id="ARBA00068193"/>
    </source>
</evidence>
<dbReference type="RefSeq" id="WP_023524868.1">
    <property type="nucleotide sequence ID" value="NZ_CP007243.1"/>
</dbReference>
<dbReference type="InterPro" id="IPR036900">
    <property type="entry name" value="A-D-PHexomutase_C_sf"/>
</dbReference>
<dbReference type="GO" id="GO:0004615">
    <property type="term" value="F:phosphomannomutase activity"/>
    <property type="evidence" value="ECO:0007669"/>
    <property type="project" value="TreeGrafter"/>
</dbReference>
<dbReference type="InterPro" id="IPR005843">
    <property type="entry name" value="A-D-PHexomutase_C"/>
</dbReference>
<gene>
    <name evidence="8 15" type="primary">glmM</name>
    <name evidence="15" type="ORF">Y981_10435</name>
</gene>
<evidence type="ECO:0000256" key="3">
    <source>
        <dbReference type="ARBA" id="ARBA00022723"/>
    </source>
</evidence>
<feature type="binding site" evidence="8">
    <location>
        <position position="246"/>
    </location>
    <ligand>
        <name>Mg(2+)</name>
        <dbReference type="ChEBI" id="CHEBI:18420"/>
    </ligand>
</feature>
<dbReference type="InterPro" id="IPR050060">
    <property type="entry name" value="Phosphoglucosamine_mutase"/>
</dbReference>
<evidence type="ECO:0000256" key="2">
    <source>
        <dbReference type="ARBA" id="ARBA00022553"/>
    </source>
</evidence>
<dbReference type="PRINTS" id="PR00509">
    <property type="entry name" value="PGMPMM"/>
</dbReference>
<feature type="domain" description="Alpha-D-phosphohexomutase alpha/beta/alpha" evidence="12">
    <location>
        <begin position="6"/>
        <end position="137"/>
    </location>
</feature>
<comment type="function">
    <text evidence="8 10">Catalyzes the conversion of glucosamine-6-phosphate to glucosamine-1-phosphate.</text>
</comment>
<dbReference type="InterPro" id="IPR006352">
    <property type="entry name" value="GlmM_bact"/>
</dbReference>
<evidence type="ECO:0000259" key="11">
    <source>
        <dbReference type="Pfam" id="PF00408"/>
    </source>
</evidence>
<dbReference type="PROSITE" id="PS00710">
    <property type="entry name" value="PGM_PMM"/>
    <property type="match status" value="1"/>
</dbReference>
<dbReference type="InterPro" id="IPR016066">
    <property type="entry name" value="A-D-PHexomutase_CS"/>
</dbReference>
<dbReference type="Gene3D" id="3.30.310.50">
    <property type="entry name" value="Alpha-D-phosphohexomutase, C-terminal domain"/>
    <property type="match status" value="1"/>
</dbReference>
<keyword evidence="3 8" id="KW-0479">Metal-binding</keyword>
<dbReference type="InterPro" id="IPR005844">
    <property type="entry name" value="A-D-PHexomutase_a/b/a-I"/>
</dbReference>
<dbReference type="FunFam" id="3.40.120.10:FF:000001">
    <property type="entry name" value="Phosphoglucosamine mutase"/>
    <property type="match status" value="1"/>
</dbReference>
<dbReference type="Proteomes" id="UP000027059">
    <property type="component" value="Chromosome"/>
</dbReference>
<feature type="domain" description="Alpha-D-phosphohexomutase C-terminal" evidence="11">
    <location>
        <begin position="390"/>
        <end position="446"/>
    </location>
</feature>
<accession>A0A059XQY7</accession>
<dbReference type="GO" id="GO:0008966">
    <property type="term" value="F:phosphoglucosamine mutase activity"/>
    <property type="evidence" value="ECO:0007669"/>
    <property type="project" value="UniProtKB-UniRule"/>
</dbReference>
<feature type="binding site" evidence="8">
    <location>
        <position position="248"/>
    </location>
    <ligand>
        <name>Mg(2+)</name>
        <dbReference type="ChEBI" id="CHEBI:18420"/>
    </ligand>
</feature>
<comment type="catalytic activity">
    <reaction evidence="8 10">
        <text>alpha-D-glucosamine 1-phosphate = D-glucosamine 6-phosphate</text>
        <dbReference type="Rhea" id="RHEA:23424"/>
        <dbReference type="ChEBI" id="CHEBI:58516"/>
        <dbReference type="ChEBI" id="CHEBI:58725"/>
        <dbReference type="EC" id="5.4.2.10"/>
    </reaction>
</comment>
<feature type="binding site" description="via phosphate group" evidence="8">
    <location>
        <position position="104"/>
    </location>
    <ligand>
        <name>Mg(2+)</name>
        <dbReference type="ChEBI" id="CHEBI:18420"/>
    </ligand>
</feature>
<feature type="domain" description="Alpha-D-phosphohexomutase alpha/beta/alpha" evidence="14">
    <location>
        <begin position="263"/>
        <end position="373"/>
    </location>
</feature>
<dbReference type="PANTHER" id="PTHR42946">
    <property type="entry name" value="PHOSPHOHEXOSE MUTASE"/>
    <property type="match status" value="1"/>
</dbReference>
<name>A0A059XQY7_9BACT</name>
<evidence type="ECO:0000259" key="12">
    <source>
        <dbReference type="Pfam" id="PF02878"/>
    </source>
</evidence>
<protein>
    <recommendedName>
        <fullName evidence="7 8">Phosphoglucosamine mutase</fullName>
        <ecNumber evidence="6 8">5.4.2.10</ecNumber>
    </recommendedName>
</protein>
<dbReference type="CDD" id="cd05802">
    <property type="entry name" value="GlmM"/>
    <property type="match status" value="1"/>
</dbReference>
<dbReference type="PANTHER" id="PTHR42946:SF1">
    <property type="entry name" value="PHOSPHOGLUCOMUTASE (ALPHA-D-GLUCOSE-1,6-BISPHOSPHATE-DEPENDENT)"/>
    <property type="match status" value="1"/>
</dbReference>
<feature type="active site" description="Phosphoserine intermediate" evidence="8">
    <location>
        <position position="104"/>
    </location>
</feature>
<feature type="binding site" evidence="8">
    <location>
        <position position="250"/>
    </location>
    <ligand>
        <name>Mg(2+)</name>
        <dbReference type="ChEBI" id="CHEBI:18420"/>
    </ligand>
</feature>
<evidence type="ECO:0000256" key="10">
    <source>
        <dbReference type="RuleBase" id="RU004327"/>
    </source>
</evidence>
<dbReference type="InterPro" id="IPR005845">
    <property type="entry name" value="A-D-PHexomutase_a/b/a-II"/>
</dbReference>
<reference evidence="16" key="1">
    <citation type="submission" date="2014-02" db="EMBL/GenBank/DDBJ databases">
        <title>Complete genome sequence and comparative genomic analysis of the nitrogen-fixing bacterium Leptospirillum ferriphilum YSK.</title>
        <authorList>
            <person name="Guo X."/>
            <person name="Yin H."/>
            <person name="Liang Y."/>
            <person name="Hu Q."/>
            <person name="Ma L."/>
            <person name="Xiao Y."/>
            <person name="Zhang X."/>
            <person name="Qiu G."/>
            <person name="Liu X."/>
        </authorList>
    </citation>
    <scope>NUCLEOTIDE SEQUENCE [LARGE SCALE GENOMIC DNA]</scope>
    <source>
        <strain evidence="16">YSK</strain>
    </source>
</reference>
<evidence type="ECO:0000259" key="14">
    <source>
        <dbReference type="Pfam" id="PF02880"/>
    </source>
</evidence>
<dbReference type="GO" id="GO:0005829">
    <property type="term" value="C:cytosol"/>
    <property type="evidence" value="ECO:0007669"/>
    <property type="project" value="TreeGrafter"/>
</dbReference>
<proteinExistence type="inferred from homology"/>
<dbReference type="EC" id="5.4.2.10" evidence="6 8"/>
<dbReference type="GO" id="GO:0009252">
    <property type="term" value="P:peptidoglycan biosynthetic process"/>
    <property type="evidence" value="ECO:0007669"/>
    <property type="project" value="TreeGrafter"/>
</dbReference>
<dbReference type="GO" id="GO:0005975">
    <property type="term" value="P:carbohydrate metabolic process"/>
    <property type="evidence" value="ECO:0007669"/>
    <property type="project" value="InterPro"/>
</dbReference>
<keyword evidence="4 8" id="KW-0460">Magnesium</keyword>
<dbReference type="GO" id="GO:0000287">
    <property type="term" value="F:magnesium ion binding"/>
    <property type="evidence" value="ECO:0007669"/>
    <property type="project" value="UniProtKB-UniRule"/>
</dbReference>
<dbReference type="EMBL" id="CP007243">
    <property type="protein sequence ID" value="AIA31009.1"/>
    <property type="molecule type" value="Genomic_DNA"/>
</dbReference>
<evidence type="ECO:0000256" key="6">
    <source>
        <dbReference type="ARBA" id="ARBA00066330"/>
    </source>
</evidence>
<evidence type="ECO:0000256" key="1">
    <source>
        <dbReference type="ARBA" id="ARBA00010231"/>
    </source>
</evidence>
<dbReference type="SUPFAM" id="SSF53738">
    <property type="entry name" value="Phosphoglucomutase, first 3 domains"/>
    <property type="match status" value="3"/>
</dbReference>
<comment type="PTM">
    <text evidence="8">Activated by phosphorylation.</text>
</comment>
<dbReference type="InterPro" id="IPR016055">
    <property type="entry name" value="A-D-PHexomutase_a/b/a-I/II/III"/>
</dbReference>
<dbReference type="OrthoDB" id="9806956at2"/>
<feature type="modified residue" description="Phosphoserine" evidence="8">
    <location>
        <position position="104"/>
    </location>
</feature>
<dbReference type="HAMAP" id="MF_01554_B">
    <property type="entry name" value="GlmM_B"/>
    <property type="match status" value="1"/>
</dbReference>
<dbReference type="KEGG" id="lfp:Y981_10435"/>
<dbReference type="GO" id="GO:0006048">
    <property type="term" value="P:UDP-N-acetylglucosamine biosynthetic process"/>
    <property type="evidence" value="ECO:0007669"/>
    <property type="project" value="TreeGrafter"/>
</dbReference>
<feature type="domain" description="Alpha-D-phosphohexomutase alpha/beta/alpha" evidence="13">
    <location>
        <begin position="162"/>
        <end position="259"/>
    </location>
</feature>
<keyword evidence="2 8" id="KW-0597">Phosphoprotein</keyword>
<evidence type="ECO:0000256" key="9">
    <source>
        <dbReference type="RuleBase" id="RU004326"/>
    </source>
</evidence>
<dbReference type="Pfam" id="PF02880">
    <property type="entry name" value="PGM_PMM_III"/>
    <property type="match status" value="1"/>
</dbReference>
<dbReference type="NCBIfam" id="TIGR01455">
    <property type="entry name" value="glmM"/>
    <property type="match status" value="1"/>
</dbReference>
<dbReference type="SUPFAM" id="SSF55957">
    <property type="entry name" value="Phosphoglucomutase, C-terminal domain"/>
    <property type="match status" value="1"/>
</dbReference>
<sequence>MGRERTLFGTDGIRGMANVEPVTGETAFRLGRAAAFLFKKYQGEHRVVIGKDTRISGYMLEHALTSGICSMGVSVILVGPFTTPGIAFLTRALRTDAGIMISASHNPFPDNGIKFFSSEGSKLPDDVELRIEELVLEREIDGIRPTGDQIGKVERLSGAEGRYIEFIKNTIPRKQKFDGFHIVMDLANGGAYRVAPMAFRELGAHVTAIGNQPDGTNINDQCGALHPEKLAETVRASGANLGVGLDGDADRAIFVTASGKILDGDAVMALVAAHLKEKNLLKQNTLVTTIMSNMGLDLAMERKGIRLRKTQVGDRYVLEELENHNLSFGGEQSGHLIFRDFHTTGDGLMTAIQVVSLLVEKGLSLEEAASIYEAFPQVLKTVPVRKKVPLGDLPRLSEAARKVEAELGRKHGRLLLRYSGTELALRIMLEGPDSDQIEAMSVDLLEAVRRDLGEPLT</sequence>
<dbReference type="Pfam" id="PF00408">
    <property type="entry name" value="PGM_PMM_IV"/>
    <property type="match status" value="1"/>
</dbReference>
<dbReference type="AlphaFoldDB" id="A0A059XQY7"/>
<comment type="cofactor">
    <cofactor evidence="8">
        <name>Mg(2+)</name>
        <dbReference type="ChEBI" id="CHEBI:18420"/>
    </cofactor>
    <text evidence="8">Binds 1 Mg(2+) ion per subunit.</text>
</comment>
<dbReference type="Gene3D" id="3.40.120.10">
    <property type="entry name" value="Alpha-D-Glucose-1,6-Bisphosphate, subunit A, domain 3"/>
    <property type="match status" value="3"/>
</dbReference>
<comment type="similarity">
    <text evidence="1 8 9">Belongs to the phosphohexose mutase family.</text>
</comment>
<evidence type="ECO:0000256" key="4">
    <source>
        <dbReference type="ARBA" id="ARBA00022842"/>
    </source>
</evidence>
<keyword evidence="5 8" id="KW-0413">Isomerase</keyword>
<dbReference type="FunFam" id="3.40.120.10:FF:000002">
    <property type="entry name" value="Phosphoglucosamine mutase"/>
    <property type="match status" value="1"/>
</dbReference>
<dbReference type="HOGENOM" id="CLU_016950_7_0_0"/>
<dbReference type="NCBIfam" id="NF008139">
    <property type="entry name" value="PRK10887.1"/>
    <property type="match status" value="1"/>
</dbReference>
<reference evidence="15 16" key="2">
    <citation type="journal article" date="2015" name="Biomed. Res. Int.">
        <title>Effects of Arsenite Resistance on the Growth and Functional Gene Expression of Leptospirillum ferriphilum and Acidithiobacillus thiooxidans in Pure Culture and Coculture.</title>
        <authorList>
            <person name="Jiang H."/>
            <person name="Liang Y."/>
            <person name="Yin H."/>
            <person name="Xiao Y."/>
            <person name="Guo X."/>
            <person name="Xu Y."/>
            <person name="Hu Q."/>
            <person name="Liu H."/>
            <person name="Liu X."/>
        </authorList>
    </citation>
    <scope>NUCLEOTIDE SEQUENCE [LARGE SCALE GENOMIC DNA]</scope>
    <source>
        <strain evidence="15 16">YSK</strain>
    </source>
</reference>
<evidence type="ECO:0000313" key="16">
    <source>
        <dbReference type="Proteomes" id="UP000027059"/>
    </source>
</evidence>
<evidence type="ECO:0000313" key="15">
    <source>
        <dbReference type="EMBL" id="AIA31009.1"/>
    </source>
</evidence>
<dbReference type="InterPro" id="IPR005846">
    <property type="entry name" value="A-D-PHexomutase_a/b/a-III"/>
</dbReference>
<evidence type="ECO:0000256" key="5">
    <source>
        <dbReference type="ARBA" id="ARBA00023235"/>
    </source>
</evidence>